<sequence>MSATPDNTSDLTRRTVLRRAATVGLLATPAAGLLSACVGSGGDEPQEQAEGEKTAENPLGVDPKAPLEIVIFNGGYGEKYATDVHQPLYKTKFPEAEIKHSATQEIATTLQPRFAGGNPPDFVNNSGTKFMDFGALVQDGQMQDLTELYDAPSVDDPAKKVRDTLIAGTVEQGVYNGKPYVLNYVFTVYGLWYSDKLFKEKGWAPPKSWAEFTALLDTIKAAGITPYSYAGKNAPYYQYLVILSTAAKIGGADVLKNIDNLQDGAWTAEPVRQAAELWAEIGAKYMDKSHEGLIHTEVQLQQNQGKVAIYPSGSWLEAEQVQSTPDGFNYAVMPIPSATSADKLPATAVFAAPGEPYFVSAKGKNPRGGMEYMRQMLSKAGTKGFIELNKSLTAVAGSSDGIALSPGLTSASTALSASAQDAFNYRFPDWYKELDTELRTATNSLMFGRENAGQFVERMQKKADAIKSDSSITKFSR</sequence>
<dbReference type="SUPFAM" id="SSF53850">
    <property type="entry name" value="Periplasmic binding protein-like II"/>
    <property type="match status" value="1"/>
</dbReference>
<accession>A0A810MPC8</accession>
<dbReference type="PROSITE" id="PS51318">
    <property type="entry name" value="TAT"/>
    <property type="match status" value="1"/>
</dbReference>
<evidence type="ECO:0000313" key="3">
    <source>
        <dbReference type="EMBL" id="BCJ63097.1"/>
    </source>
</evidence>
<gene>
    <name evidence="3" type="ORF">Prubr_01180</name>
</gene>
<comment type="similarity">
    <text evidence="1">Belongs to the bacterial solute-binding protein 1 family.</text>
</comment>
<dbReference type="KEGG" id="pry:Prubr_01180"/>
<evidence type="ECO:0000256" key="2">
    <source>
        <dbReference type="SAM" id="MobiDB-lite"/>
    </source>
</evidence>
<protein>
    <submittedName>
        <fullName evidence="3">Carbohydrate ABC transporter, N-acetylglucosamine/diacetylchitobiose-binding protein</fullName>
    </submittedName>
</protein>
<reference evidence="3" key="1">
    <citation type="submission" date="2020-08" db="EMBL/GenBank/DDBJ databases">
        <title>Whole genome shotgun sequence of Polymorphospora rubra NBRC 101157.</title>
        <authorList>
            <person name="Komaki H."/>
            <person name="Tamura T."/>
        </authorList>
    </citation>
    <scope>NUCLEOTIDE SEQUENCE</scope>
    <source>
        <strain evidence="3">NBRC 101157</strain>
    </source>
</reference>
<dbReference type="InterPro" id="IPR006311">
    <property type="entry name" value="TAT_signal"/>
</dbReference>
<dbReference type="PANTHER" id="PTHR43649">
    <property type="entry name" value="ARABINOSE-BINDING PROTEIN-RELATED"/>
    <property type="match status" value="1"/>
</dbReference>
<dbReference type="Proteomes" id="UP000680866">
    <property type="component" value="Chromosome"/>
</dbReference>
<organism evidence="3 4">
    <name type="scientific">Polymorphospora rubra</name>
    <dbReference type="NCBI Taxonomy" id="338584"/>
    <lineage>
        <taxon>Bacteria</taxon>
        <taxon>Bacillati</taxon>
        <taxon>Actinomycetota</taxon>
        <taxon>Actinomycetes</taxon>
        <taxon>Micromonosporales</taxon>
        <taxon>Micromonosporaceae</taxon>
        <taxon>Polymorphospora</taxon>
    </lineage>
</organism>
<dbReference type="EMBL" id="AP023359">
    <property type="protein sequence ID" value="BCJ63097.1"/>
    <property type="molecule type" value="Genomic_DNA"/>
</dbReference>
<dbReference type="InterPro" id="IPR050490">
    <property type="entry name" value="Bact_solute-bd_prot1"/>
</dbReference>
<keyword evidence="4" id="KW-1185">Reference proteome</keyword>
<dbReference type="RefSeq" id="WP_212820558.1">
    <property type="nucleotide sequence ID" value="NZ_AP023359.1"/>
</dbReference>
<dbReference type="PANTHER" id="PTHR43649:SF31">
    <property type="entry name" value="SN-GLYCEROL-3-PHOSPHATE-BINDING PERIPLASMIC PROTEIN UGPB"/>
    <property type="match status" value="1"/>
</dbReference>
<evidence type="ECO:0000313" key="4">
    <source>
        <dbReference type="Proteomes" id="UP000680866"/>
    </source>
</evidence>
<dbReference type="Gene3D" id="3.40.190.10">
    <property type="entry name" value="Periplasmic binding protein-like II"/>
    <property type="match status" value="2"/>
</dbReference>
<dbReference type="InterPro" id="IPR022386">
    <property type="entry name" value="Chitin_NgcE"/>
</dbReference>
<dbReference type="NCBIfam" id="TIGR03851">
    <property type="entry name" value="chitin_NgcE"/>
    <property type="match status" value="1"/>
</dbReference>
<dbReference type="AlphaFoldDB" id="A0A810MPC8"/>
<name>A0A810MPC8_9ACTN</name>
<evidence type="ECO:0000256" key="1">
    <source>
        <dbReference type="ARBA" id="ARBA00008520"/>
    </source>
</evidence>
<proteinExistence type="inferred from homology"/>
<feature type="region of interest" description="Disordered" evidence="2">
    <location>
        <begin position="38"/>
        <end position="61"/>
    </location>
</feature>